<dbReference type="PANTHER" id="PTHR48081:SF13">
    <property type="entry name" value="ALPHA_BETA HYDROLASE"/>
    <property type="match status" value="1"/>
</dbReference>
<dbReference type="AlphaFoldDB" id="A0A1I2MN00"/>
<dbReference type="EMBL" id="FOOQ01000001">
    <property type="protein sequence ID" value="SFF90887.1"/>
    <property type="molecule type" value="Genomic_DNA"/>
</dbReference>
<dbReference type="PANTHER" id="PTHR48081">
    <property type="entry name" value="AB HYDROLASE SUPERFAMILY PROTEIN C4A8.06C"/>
    <property type="match status" value="1"/>
</dbReference>
<dbReference type="InterPro" id="IPR029058">
    <property type="entry name" value="AB_hydrolase_fold"/>
</dbReference>
<dbReference type="Proteomes" id="UP000198876">
    <property type="component" value="Unassembled WGS sequence"/>
</dbReference>
<organism evidence="3 4">
    <name type="scientific">Halopelagius inordinatus</name>
    <dbReference type="NCBI Taxonomy" id="553467"/>
    <lineage>
        <taxon>Archaea</taxon>
        <taxon>Methanobacteriati</taxon>
        <taxon>Methanobacteriota</taxon>
        <taxon>Stenosarchaea group</taxon>
        <taxon>Halobacteria</taxon>
        <taxon>Halobacteriales</taxon>
        <taxon>Haloferacaceae</taxon>
    </lineage>
</organism>
<keyword evidence="1" id="KW-0378">Hydrolase</keyword>
<evidence type="ECO:0000259" key="2">
    <source>
        <dbReference type="Pfam" id="PF20434"/>
    </source>
</evidence>
<evidence type="ECO:0000313" key="4">
    <source>
        <dbReference type="Proteomes" id="UP000198876"/>
    </source>
</evidence>
<gene>
    <name evidence="3" type="ORF">SAMN04488063_0750</name>
</gene>
<protein>
    <submittedName>
        <fullName evidence="3">Acetyl esterase/lipase</fullName>
    </submittedName>
</protein>
<accession>A0A1I2MN00</accession>
<proteinExistence type="predicted"/>
<keyword evidence="4" id="KW-1185">Reference proteome</keyword>
<dbReference type="InterPro" id="IPR050300">
    <property type="entry name" value="GDXG_lipolytic_enzyme"/>
</dbReference>
<dbReference type="InterPro" id="IPR049492">
    <property type="entry name" value="BD-FAE-like_dom"/>
</dbReference>
<evidence type="ECO:0000313" key="3">
    <source>
        <dbReference type="EMBL" id="SFF90887.1"/>
    </source>
</evidence>
<dbReference type="OrthoDB" id="33195at2157"/>
<reference evidence="4" key="1">
    <citation type="submission" date="2016-10" db="EMBL/GenBank/DDBJ databases">
        <authorList>
            <person name="Varghese N."/>
            <person name="Submissions S."/>
        </authorList>
    </citation>
    <scope>NUCLEOTIDE SEQUENCE [LARGE SCALE GENOMIC DNA]</scope>
    <source>
        <strain evidence="4">CGMCC 1.7739</strain>
    </source>
</reference>
<dbReference type="STRING" id="553467.SAMN04488063_0750"/>
<dbReference type="GO" id="GO:0016787">
    <property type="term" value="F:hydrolase activity"/>
    <property type="evidence" value="ECO:0007669"/>
    <property type="project" value="UniProtKB-KW"/>
</dbReference>
<dbReference type="RefSeq" id="WP_092888565.1">
    <property type="nucleotide sequence ID" value="NZ_FOOQ01000001.1"/>
</dbReference>
<feature type="domain" description="BD-FAE-like" evidence="2">
    <location>
        <begin position="43"/>
        <end position="246"/>
    </location>
</feature>
<dbReference type="SUPFAM" id="SSF53474">
    <property type="entry name" value="alpha/beta-Hydrolases"/>
    <property type="match status" value="1"/>
</dbReference>
<sequence length="288" mass="30339">MRDSLGAGATVEVLRDVPFSSPPERTLHLDLFRPVPPRGDAADARRAVVVLVHGGEWRGGDKDDLSRFGLALAERGFSCAAIDYRGSDDATFPAQIRDVKAAVRWLRANAARAGLDPERVGAFGHAGGAHLAVLAALTPDNPEFAPNPDHLVGDAAKGGGGADASHPSDALAAAVGVAGLYNFEHTPERESIRSLLGGTRSEMSEAYERASPSTYLGNAADAAPVLLLHGAEDEVTPSMASELFYDGLEDAGGTAECVVAEGAGHDVHREQFGWTLAWTEAFLDRHLR</sequence>
<evidence type="ECO:0000256" key="1">
    <source>
        <dbReference type="ARBA" id="ARBA00022801"/>
    </source>
</evidence>
<dbReference type="Gene3D" id="3.40.50.1820">
    <property type="entry name" value="alpha/beta hydrolase"/>
    <property type="match status" value="1"/>
</dbReference>
<dbReference type="Pfam" id="PF20434">
    <property type="entry name" value="BD-FAE"/>
    <property type="match status" value="1"/>
</dbReference>
<name>A0A1I2MN00_9EURY</name>